<dbReference type="GO" id="GO:0042981">
    <property type="term" value="P:regulation of apoptotic process"/>
    <property type="evidence" value="ECO:0007669"/>
    <property type="project" value="InterPro"/>
</dbReference>
<name>A0A8C5EQ13_GOUWI</name>
<protein>
    <recommendedName>
        <fullName evidence="4">Bcl-2 Bcl-2 homology region 1-3 domain-containing protein</fullName>
    </recommendedName>
</protein>
<dbReference type="GO" id="GO:0008053">
    <property type="term" value="P:mitochondrial fusion"/>
    <property type="evidence" value="ECO:0007669"/>
    <property type="project" value="TreeGrafter"/>
</dbReference>
<dbReference type="InterPro" id="IPR036834">
    <property type="entry name" value="Bcl-2-like_sf"/>
</dbReference>
<feature type="domain" description="Bcl-2 Bcl-2 homology region 1-3" evidence="4">
    <location>
        <begin position="57"/>
        <end position="153"/>
    </location>
</feature>
<dbReference type="Proteomes" id="UP000694680">
    <property type="component" value="Chromosome 8"/>
</dbReference>
<keyword evidence="3" id="KW-0812">Transmembrane</keyword>
<dbReference type="PRINTS" id="PR01862">
    <property type="entry name" value="BCL2FAMILY"/>
</dbReference>
<keyword evidence="2" id="KW-0053">Apoptosis</keyword>
<dbReference type="PROSITE" id="PS50062">
    <property type="entry name" value="BCL2_FAMILY"/>
    <property type="match status" value="1"/>
</dbReference>
<keyword evidence="6" id="KW-1185">Reference proteome</keyword>
<feature type="transmembrane region" description="Helical" evidence="3">
    <location>
        <begin position="174"/>
        <end position="195"/>
    </location>
</feature>
<dbReference type="GO" id="GO:0015267">
    <property type="term" value="F:channel activity"/>
    <property type="evidence" value="ECO:0007669"/>
    <property type="project" value="TreeGrafter"/>
</dbReference>
<dbReference type="Ensembl" id="ENSGWIT00000027424.1">
    <property type="protein sequence ID" value="ENSGWIP00000025081.1"/>
    <property type="gene ID" value="ENSGWIG00000013274.1"/>
</dbReference>
<dbReference type="GO" id="GO:0001836">
    <property type="term" value="P:release of cytochrome c from mitochondria"/>
    <property type="evidence" value="ECO:0007669"/>
    <property type="project" value="TreeGrafter"/>
</dbReference>
<organism evidence="5 6">
    <name type="scientific">Gouania willdenowi</name>
    <name type="common">Blunt-snouted clingfish</name>
    <name type="synonym">Lepadogaster willdenowi</name>
    <dbReference type="NCBI Taxonomy" id="441366"/>
    <lineage>
        <taxon>Eukaryota</taxon>
        <taxon>Metazoa</taxon>
        <taxon>Chordata</taxon>
        <taxon>Craniata</taxon>
        <taxon>Vertebrata</taxon>
        <taxon>Euteleostomi</taxon>
        <taxon>Actinopterygii</taxon>
        <taxon>Neopterygii</taxon>
        <taxon>Teleostei</taxon>
        <taxon>Neoteleostei</taxon>
        <taxon>Acanthomorphata</taxon>
        <taxon>Ovalentaria</taxon>
        <taxon>Blenniimorphae</taxon>
        <taxon>Blenniiformes</taxon>
        <taxon>Gobiesocoidei</taxon>
        <taxon>Gobiesocidae</taxon>
        <taxon>Gobiesocinae</taxon>
        <taxon>Gouania</taxon>
    </lineage>
</organism>
<dbReference type="GO" id="GO:0097192">
    <property type="term" value="P:extrinsic apoptotic signaling pathway in absence of ligand"/>
    <property type="evidence" value="ECO:0007669"/>
    <property type="project" value="TreeGrafter"/>
</dbReference>
<evidence type="ECO:0000256" key="3">
    <source>
        <dbReference type="SAM" id="Phobius"/>
    </source>
</evidence>
<dbReference type="GO" id="GO:0005741">
    <property type="term" value="C:mitochondrial outer membrane"/>
    <property type="evidence" value="ECO:0007669"/>
    <property type="project" value="TreeGrafter"/>
</dbReference>
<dbReference type="Pfam" id="PF00452">
    <property type="entry name" value="Bcl-2"/>
    <property type="match status" value="1"/>
</dbReference>
<dbReference type="PANTHER" id="PTHR11256">
    <property type="entry name" value="BCL-2 RELATED"/>
    <property type="match status" value="1"/>
</dbReference>
<evidence type="ECO:0000256" key="2">
    <source>
        <dbReference type="ARBA" id="ARBA00022703"/>
    </source>
</evidence>
<dbReference type="Gene3D" id="1.10.437.10">
    <property type="entry name" value="Blc2-like"/>
    <property type="match status" value="1"/>
</dbReference>
<evidence type="ECO:0000313" key="6">
    <source>
        <dbReference type="Proteomes" id="UP000694680"/>
    </source>
</evidence>
<dbReference type="InterPro" id="IPR046371">
    <property type="entry name" value="Bcl-2_BH1-3"/>
</dbReference>
<reference evidence="5" key="2">
    <citation type="submission" date="2025-08" db="UniProtKB">
        <authorList>
            <consortium name="Ensembl"/>
        </authorList>
    </citation>
    <scope>IDENTIFICATION</scope>
</reference>
<dbReference type="AlphaFoldDB" id="A0A8C5EQ13"/>
<reference evidence="5" key="3">
    <citation type="submission" date="2025-09" db="UniProtKB">
        <authorList>
            <consortium name="Ensembl"/>
        </authorList>
    </citation>
    <scope>IDENTIFICATION</scope>
</reference>
<dbReference type="PANTHER" id="PTHR11256:SF42">
    <property type="entry name" value="APOPTOSIS REGULATOR BAX"/>
    <property type="match status" value="1"/>
</dbReference>
<dbReference type="SUPFAM" id="SSF56854">
    <property type="entry name" value="Bcl-2 inhibitors of programmed cell death"/>
    <property type="match status" value="1"/>
</dbReference>
<evidence type="ECO:0000256" key="1">
    <source>
        <dbReference type="ARBA" id="ARBA00009458"/>
    </source>
</evidence>
<dbReference type="CDD" id="cd06845">
    <property type="entry name" value="Bcl-2_like"/>
    <property type="match status" value="1"/>
</dbReference>
<dbReference type="GO" id="GO:0051400">
    <property type="term" value="F:BH domain binding"/>
    <property type="evidence" value="ECO:0007669"/>
    <property type="project" value="TreeGrafter"/>
</dbReference>
<accession>A0A8C5EQ13</accession>
<dbReference type="InterPro" id="IPR002475">
    <property type="entry name" value="Bcl2-like"/>
</dbReference>
<keyword evidence="3" id="KW-0472">Membrane</keyword>
<reference evidence="5" key="1">
    <citation type="submission" date="2020-06" db="EMBL/GenBank/DDBJ databases">
        <authorList>
            <consortium name="Wellcome Sanger Institute Data Sharing"/>
        </authorList>
    </citation>
    <scope>NUCLEOTIDE SEQUENCE [LARGE SCALE GENOMIC DNA]</scope>
</reference>
<comment type="similarity">
    <text evidence="1">Belongs to the Bcl-2 family.</text>
</comment>
<dbReference type="InterPro" id="IPR026298">
    <property type="entry name" value="Bcl-2_fam"/>
</dbReference>
<evidence type="ECO:0000259" key="4">
    <source>
        <dbReference type="SMART" id="SM00337"/>
    </source>
</evidence>
<proteinExistence type="inferred from homology"/>
<keyword evidence="3" id="KW-1133">Transmembrane helix</keyword>
<evidence type="ECO:0000313" key="5">
    <source>
        <dbReference type="Ensembl" id="ENSGWIP00000025081.1"/>
    </source>
</evidence>
<dbReference type="GO" id="GO:0008630">
    <property type="term" value="P:intrinsic apoptotic signaling pathway in response to DNA damage"/>
    <property type="evidence" value="ECO:0007669"/>
    <property type="project" value="TreeGrafter"/>
</dbReference>
<sequence>MACEGNIMSDERIGEALIKEVIEEELNKVSEEVPPLTPLPVQNKQEQKVVTQLATMIRIVGDKVKNDKEFHDAIDGFSRGGGSKLDRFKMVVDKVMEGGISWEKIAVLFYVAGKLAVKMVEDHLPQCVKDILNWTVDFFKKYLLSWIVEKGGWLNSFADLAEASMDTVSPTHCYAFLIMFIAGVTFGSLITWRLLPRH</sequence>
<dbReference type="SMART" id="SM00337">
    <property type="entry name" value="BCL"/>
    <property type="match status" value="1"/>
</dbReference>